<reference evidence="1 2" key="1">
    <citation type="submission" date="2014-04" db="EMBL/GenBank/DDBJ databases">
        <title>Draft Genome Sequence of Synergistes jonesii.</title>
        <authorList>
            <person name="Coil D.A."/>
            <person name="Eisen J.A."/>
            <person name="Holland-Moritz H.E."/>
        </authorList>
    </citation>
    <scope>NUCLEOTIDE SEQUENCE [LARGE SCALE GENOMIC DNA]</scope>
    <source>
        <strain evidence="1 2">78-1</strain>
    </source>
</reference>
<name>A0A073ILG5_9BACT</name>
<evidence type="ECO:0000313" key="2">
    <source>
        <dbReference type="Proteomes" id="UP000027665"/>
    </source>
</evidence>
<dbReference type="STRING" id="2754.EH55_11995"/>
<dbReference type="RefSeq" id="WP_037978656.1">
    <property type="nucleotide sequence ID" value="NZ_JMKI01000056.1"/>
</dbReference>
<organism evidence="1 2">
    <name type="scientific">Synergistes jonesii</name>
    <dbReference type="NCBI Taxonomy" id="2754"/>
    <lineage>
        <taxon>Bacteria</taxon>
        <taxon>Thermotogati</taxon>
        <taxon>Synergistota</taxon>
        <taxon>Synergistia</taxon>
        <taxon>Synergistales</taxon>
        <taxon>Synergistaceae</taxon>
        <taxon>Synergistes</taxon>
    </lineage>
</organism>
<gene>
    <name evidence="1" type="ORF">EH55_11995</name>
</gene>
<dbReference type="AlphaFoldDB" id="A0A073ILG5"/>
<keyword evidence="2" id="KW-1185">Reference proteome</keyword>
<dbReference type="OrthoDB" id="8126at2"/>
<dbReference type="EMBL" id="JMKI01000056">
    <property type="protein sequence ID" value="KEJ91158.1"/>
    <property type="molecule type" value="Genomic_DNA"/>
</dbReference>
<comment type="caution">
    <text evidence="1">The sequence shown here is derived from an EMBL/GenBank/DDBJ whole genome shotgun (WGS) entry which is preliminary data.</text>
</comment>
<dbReference type="eggNOG" id="ENOG502ZTV1">
    <property type="taxonomic scope" value="Bacteria"/>
</dbReference>
<dbReference type="GeneID" id="90984931"/>
<evidence type="ECO:0000313" key="1">
    <source>
        <dbReference type="EMBL" id="KEJ91158.1"/>
    </source>
</evidence>
<protein>
    <submittedName>
        <fullName evidence="1">Uncharacterized protein</fullName>
    </submittedName>
</protein>
<accession>A0A073ILG5</accession>
<sequence length="137" mass="14884">MDKIKELLAKFAAGAIASLKMWVLQLVIEAEGAIPGGTGIEKRAYVVQRLDDMVKLPWYLEPFDGPAFGLLVDMACDKMNLLVGHKWEAAELTPEQTQKIAAVIDVPASAAAKAVGEVKGGVNERIEALYKQYGLKK</sequence>
<dbReference type="Proteomes" id="UP000027665">
    <property type="component" value="Unassembled WGS sequence"/>
</dbReference>
<proteinExistence type="predicted"/>